<feature type="chain" id="PRO_5041217633" evidence="2">
    <location>
        <begin position="21"/>
        <end position="287"/>
    </location>
</feature>
<dbReference type="Proteomes" id="UP001161017">
    <property type="component" value="Unassembled WGS sequence"/>
</dbReference>
<dbReference type="AlphaFoldDB" id="A0AA43TWF7"/>
<comment type="caution">
    <text evidence="3">The sequence shown here is derived from an EMBL/GenBank/DDBJ whole genome shotgun (WGS) entry which is preliminary data.</text>
</comment>
<accession>A0AA43TWF7</accession>
<feature type="compositionally biased region" description="Basic and acidic residues" evidence="1">
    <location>
        <begin position="263"/>
        <end position="273"/>
    </location>
</feature>
<protein>
    <submittedName>
        <fullName evidence="3">Uncharacterized protein</fullName>
    </submittedName>
</protein>
<evidence type="ECO:0000256" key="1">
    <source>
        <dbReference type="SAM" id="MobiDB-lite"/>
    </source>
</evidence>
<dbReference type="EMBL" id="JAPUFD010000011">
    <property type="protein sequence ID" value="MDI1490413.1"/>
    <property type="molecule type" value="Genomic_DNA"/>
</dbReference>
<keyword evidence="2" id="KW-0732">Signal</keyword>
<proteinExistence type="predicted"/>
<keyword evidence="4" id="KW-1185">Reference proteome</keyword>
<reference evidence="3" key="1">
    <citation type="journal article" date="2023" name="Genome Biol. Evol.">
        <title>First Whole Genome Sequence and Flow Cytometry Genome Size Data for the Lichen-Forming Fungus Ramalina farinacea (Ascomycota).</title>
        <authorList>
            <person name="Llewellyn T."/>
            <person name="Mian S."/>
            <person name="Hill R."/>
            <person name="Leitch I.J."/>
            <person name="Gaya E."/>
        </authorList>
    </citation>
    <scope>NUCLEOTIDE SEQUENCE</scope>
    <source>
        <strain evidence="3">LIQ254RAFAR</strain>
    </source>
</reference>
<feature type="compositionally biased region" description="Basic and acidic residues" evidence="1">
    <location>
        <begin position="217"/>
        <end position="256"/>
    </location>
</feature>
<feature type="region of interest" description="Disordered" evidence="1">
    <location>
        <begin position="217"/>
        <end position="287"/>
    </location>
</feature>
<evidence type="ECO:0000313" key="3">
    <source>
        <dbReference type="EMBL" id="MDI1490413.1"/>
    </source>
</evidence>
<gene>
    <name evidence="3" type="ORF">OHK93_001616</name>
</gene>
<evidence type="ECO:0000313" key="4">
    <source>
        <dbReference type="Proteomes" id="UP001161017"/>
    </source>
</evidence>
<sequence>MVLGLLTIAAIPTTIGIGQGISRRDEANADTRARLDEQMRKFRLECYCEAATGRARALQGGNVVLRGGKMWVEEATSRDQEDGEGGNGFEGFYIEYADNELPKPLPLGMVSMVFEAGEKPTMNWIYVDRDTREVRYGNRTKSREHVVGSWGWESGEEGGAGGVTLEGGEGAVAVETGQKGLWEVRWEDERGDVGVVPKGKHRMQVSLERRMVDEPKVEKHIAETPKGTERTDTKTELTKNKYVNRVEKTSPEEEMVKVTATKGADEKKKEPKLEIASSTVTKPRKEG</sequence>
<dbReference type="PANTHER" id="PTHR38049">
    <property type="entry name" value="RICIN B LECTIN DOMAIN-CONTAINING PROTEIN"/>
    <property type="match status" value="1"/>
</dbReference>
<evidence type="ECO:0000256" key="2">
    <source>
        <dbReference type="SAM" id="SignalP"/>
    </source>
</evidence>
<organism evidence="3 4">
    <name type="scientific">Ramalina farinacea</name>
    <dbReference type="NCBI Taxonomy" id="258253"/>
    <lineage>
        <taxon>Eukaryota</taxon>
        <taxon>Fungi</taxon>
        <taxon>Dikarya</taxon>
        <taxon>Ascomycota</taxon>
        <taxon>Pezizomycotina</taxon>
        <taxon>Lecanoromycetes</taxon>
        <taxon>OSLEUM clade</taxon>
        <taxon>Lecanoromycetidae</taxon>
        <taxon>Lecanorales</taxon>
        <taxon>Lecanorineae</taxon>
        <taxon>Ramalinaceae</taxon>
        <taxon>Ramalina</taxon>
    </lineage>
</organism>
<name>A0AA43TWF7_9LECA</name>
<feature type="signal peptide" evidence="2">
    <location>
        <begin position="1"/>
        <end position="20"/>
    </location>
</feature>
<dbReference type="PANTHER" id="PTHR38049:SF1">
    <property type="entry name" value="PROTEIN KINASE DOMAIN-CONTAINING PROTEIN"/>
    <property type="match status" value="1"/>
</dbReference>